<feature type="binding site" evidence="5">
    <location>
        <begin position="10"/>
        <end position="15"/>
    </location>
    <ligand>
        <name>ATP</name>
        <dbReference type="ChEBI" id="CHEBI:30616"/>
    </ligand>
</feature>
<keyword evidence="2 5" id="KW-0545">Nucleotide biosynthesis</keyword>
<dbReference type="EMBL" id="MGGP01000003">
    <property type="protein sequence ID" value="OGM33372.1"/>
    <property type="molecule type" value="Genomic_DNA"/>
</dbReference>
<dbReference type="Proteomes" id="UP000178870">
    <property type="component" value="Unassembled WGS sequence"/>
</dbReference>
<feature type="binding site" evidence="5">
    <location>
        <position position="164"/>
    </location>
    <ligand>
        <name>AMP</name>
        <dbReference type="ChEBI" id="CHEBI:456215"/>
    </ligand>
</feature>
<proteinExistence type="inferred from homology"/>
<dbReference type="InterPro" id="IPR027417">
    <property type="entry name" value="P-loop_NTPase"/>
</dbReference>
<evidence type="ECO:0000256" key="4">
    <source>
        <dbReference type="ARBA" id="ARBA00022777"/>
    </source>
</evidence>
<feature type="binding site" evidence="5">
    <location>
        <position position="153"/>
    </location>
    <ligand>
        <name>AMP</name>
        <dbReference type="ChEBI" id="CHEBI:456215"/>
    </ligand>
</feature>
<keyword evidence="5 7" id="KW-0067">ATP-binding</keyword>
<evidence type="ECO:0000256" key="3">
    <source>
        <dbReference type="ARBA" id="ARBA00022741"/>
    </source>
</evidence>
<evidence type="ECO:0000256" key="2">
    <source>
        <dbReference type="ARBA" id="ARBA00022727"/>
    </source>
</evidence>
<evidence type="ECO:0000313" key="9">
    <source>
        <dbReference type="Proteomes" id="UP000178870"/>
    </source>
</evidence>
<comment type="caution">
    <text evidence="5">Lacks conserved residue(s) required for the propagation of feature annotation.</text>
</comment>
<dbReference type="SUPFAM" id="SSF57774">
    <property type="entry name" value="Microbial and mitochondrial ADK, insert 'zinc finger' domain"/>
    <property type="match status" value="1"/>
</dbReference>
<sequence>MIFLIMGPQGSGKGTQAKLLAQRLGLFYLDVGAHLRKIAKADPRLNEIVNKRGELVPDSEMFIIITDFLDKGDLHDNLILDGYPRSIAQYQLLADYLAKHGSGVTKAIFLQVSDEVSVKRLSARRTDPATGKIYNLLTNPPGPEVDRTKLVQREDDKPEAIAERLLHYHETTQPLVELLKAGGLLIEINGEQSIADIEKEINAKI</sequence>
<dbReference type="PROSITE" id="PS00113">
    <property type="entry name" value="ADENYLATE_KINASE"/>
    <property type="match status" value="1"/>
</dbReference>
<gene>
    <name evidence="5" type="primary">adk</name>
    <name evidence="8" type="ORF">A2803_04195</name>
</gene>
<name>A0A1F7Z1D5_9BACT</name>
<reference evidence="8 9" key="1">
    <citation type="journal article" date="2016" name="Nat. Commun.">
        <title>Thousands of microbial genomes shed light on interconnected biogeochemical processes in an aquifer system.</title>
        <authorList>
            <person name="Anantharaman K."/>
            <person name="Brown C.T."/>
            <person name="Hug L.A."/>
            <person name="Sharon I."/>
            <person name="Castelle C.J."/>
            <person name="Probst A.J."/>
            <person name="Thomas B.C."/>
            <person name="Singh A."/>
            <person name="Wilkins M.J."/>
            <person name="Karaoz U."/>
            <person name="Brodie E.L."/>
            <person name="Williams K.H."/>
            <person name="Hubbard S.S."/>
            <person name="Banfield J.F."/>
        </authorList>
    </citation>
    <scope>NUCLEOTIDE SEQUENCE [LARGE SCALE GENOMIC DNA]</scope>
</reference>
<dbReference type="NCBIfam" id="TIGR01351">
    <property type="entry name" value="adk"/>
    <property type="match status" value="1"/>
</dbReference>
<dbReference type="GO" id="GO:0004017">
    <property type="term" value="F:AMP kinase activity"/>
    <property type="evidence" value="ECO:0007669"/>
    <property type="project" value="UniProtKB-UniRule"/>
</dbReference>
<comment type="domain">
    <text evidence="5">Consists of three domains, a large central CORE domain and two small peripheral domains, NMPbind and LID, which undergo movements during catalysis. The LID domain closes over the site of phosphoryl transfer upon ATP binding. Assembling and dissambling the active center during each catalytic cycle provides an effective means to prevent ATP hydrolysis.</text>
</comment>
<dbReference type="GO" id="GO:0005524">
    <property type="term" value="F:ATP binding"/>
    <property type="evidence" value="ECO:0007669"/>
    <property type="project" value="UniProtKB-UniRule"/>
</dbReference>
<dbReference type="CDD" id="cd01428">
    <property type="entry name" value="ADK"/>
    <property type="match status" value="1"/>
</dbReference>
<comment type="similarity">
    <text evidence="5 6">Belongs to the adenylate kinase family.</text>
</comment>
<evidence type="ECO:0000256" key="5">
    <source>
        <dbReference type="HAMAP-Rule" id="MF_00235"/>
    </source>
</evidence>
<keyword evidence="1 5" id="KW-0808">Transferase</keyword>
<dbReference type="UniPathway" id="UPA00588">
    <property type="reaction ID" value="UER00649"/>
</dbReference>
<comment type="subunit">
    <text evidence="5 7">Monomer.</text>
</comment>
<dbReference type="GO" id="GO:0005737">
    <property type="term" value="C:cytoplasm"/>
    <property type="evidence" value="ECO:0007669"/>
    <property type="project" value="UniProtKB-SubCell"/>
</dbReference>
<protein>
    <recommendedName>
        <fullName evidence="5 7">Adenylate kinase</fullName>
        <shortName evidence="5">AK</shortName>
        <ecNumber evidence="5 7">2.7.4.3</ecNumber>
    </recommendedName>
    <alternativeName>
        <fullName evidence="5">ATP-AMP transphosphorylase</fullName>
    </alternativeName>
    <alternativeName>
        <fullName evidence="5">ATP:AMP phosphotransferase</fullName>
    </alternativeName>
    <alternativeName>
        <fullName evidence="5">Adenylate monophosphate kinase</fullName>
    </alternativeName>
</protein>
<comment type="function">
    <text evidence="5">Catalyzes the reversible transfer of the terminal phosphate group between ATP and AMP. Plays an important role in cellular energy homeostasis and in adenine nucleotide metabolism.</text>
</comment>
<keyword evidence="3 5" id="KW-0547">Nucleotide-binding</keyword>
<dbReference type="PANTHER" id="PTHR23359">
    <property type="entry name" value="NUCLEOTIDE KINASE"/>
    <property type="match status" value="1"/>
</dbReference>
<feature type="binding site" evidence="5">
    <location>
        <position position="36"/>
    </location>
    <ligand>
        <name>AMP</name>
        <dbReference type="ChEBI" id="CHEBI:456215"/>
    </ligand>
</feature>
<evidence type="ECO:0000256" key="1">
    <source>
        <dbReference type="ARBA" id="ARBA00022679"/>
    </source>
</evidence>
<keyword evidence="5" id="KW-0963">Cytoplasm</keyword>
<dbReference type="PRINTS" id="PR00094">
    <property type="entry name" value="ADENYLTKNASE"/>
</dbReference>
<accession>A0A1F7Z1D5</accession>
<comment type="subcellular location">
    <subcellularLocation>
        <location evidence="5 7">Cytoplasm</location>
    </subcellularLocation>
</comment>
<evidence type="ECO:0000256" key="7">
    <source>
        <dbReference type="RuleBase" id="RU003331"/>
    </source>
</evidence>
<keyword evidence="4 5" id="KW-0418">Kinase</keyword>
<feature type="binding site" evidence="5">
    <location>
        <begin position="82"/>
        <end position="85"/>
    </location>
    <ligand>
        <name>AMP</name>
        <dbReference type="ChEBI" id="CHEBI:456215"/>
    </ligand>
</feature>
<dbReference type="InterPro" id="IPR033690">
    <property type="entry name" value="Adenylat_kinase_CS"/>
</dbReference>
<dbReference type="InterPro" id="IPR000850">
    <property type="entry name" value="Adenylat/UMP-CMP_kin"/>
</dbReference>
<comment type="pathway">
    <text evidence="5">Purine metabolism; AMP biosynthesis via salvage pathway; AMP from ADP: step 1/1.</text>
</comment>
<dbReference type="InterPro" id="IPR006259">
    <property type="entry name" value="Adenyl_kin_sub"/>
</dbReference>
<feature type="binding site" evidence="5">
    <location>
        <position position="89"/>
    </location>
    <ligand>
        <name>AMP</name>
        <dbReference type="ChEBI" id="CHEBI:456215"/>
    </ligand>
</feature>
<comment type="caution">
    <text evidence="8">The sequence shown here is derived from an EMBL/GenBank/DDBJ whole genome shotgun (WGS) entry which is preliminary data.</text>
</comment>
<dbReference type="GO" id="GO:0044209">
    <property type="term" value="P:AMP salvage"/>
    <property type="evidence" value="ECO:0007669"/>
    <property type="project" value="UniProtKB-UniRule"/>
</dbReference>
<organism evidence="8 9">
    <name type="scientific">Candidatus Woesebacteria bacterium RIFCSPHIGHO2_01_FULL_44_21</name>
    <dbReference type="NCBI Taxonomy" id="1802503"/>
    <lineage>
        <taxon>Bacteria</taxon>
        <taxon>Candidatus Woeseibacteriota</taxon>
    </lineage>
</organism>
<dbReference type="AlphaFoldDB" id="A0A1F7Z1D5"/>
<evidence type="ECO:0000256" key="6">
    <source>
        <dbReference type="RuleBase" id="RU003330"/>
    </source>
</evidence>
<dbReference type="EC" id="2.7.4.3" evidence="5 7"/>
<feature type="binding site" evidence="5">
    <location>
        <position position="124"/>
    </location>
    <ligand>
        <name>ATP</name>
        <dbReference type="ChEBI" id="CHEBI:30616"/>
    </ligand>
</feature>
<evidence type="ECO:0000313" key="8">
    <source>
        <dbReference type="EMBL" id="OGM33372.1"/>
    </source>
</evidence>
<dbReference type="HAMAP" id="MF_00235">
    <property type="entry name" value="Adenylate_kinase_Adk"/>
    <property type="match status" value="1"/>
</dbReference>
<feature type="binding site" evidence="5">
    <location>
        <begin position="54"/>
        <end position="56"/>
    </location>
    <ligand>
        <name>AMP</name>
        <dbReference type="ChEBI" id="CHEBI:456215"/>
    </ligand>
</feature>
<dbReference type="SUPFAM" id="SSF52540">
    <property type="entry name" value="P-loop containing nucleoside triphosphate hydrolases"/>
    <property type="match status" value="1"/>
</dbReference>
<feature type="binding site" evidence="5">
    <location>
        <begin position="133"/>
        <end position="134"/>
    </location>
    <ligand>
        <name>ATP</name>
        <dbReference type="ChEBI" id="CHEBI:30616"/>
    </ligand>
</feature>
<feature type="binding site" evidence="5">
    <location>
        <position position="192"/>
    </location>
    <ligand>
        <name>ATP</name>
        <dbReference type="ChEBI" id="CHEBI:30616"/>
    </ligand>
</feature>
<comment type="catalytic activity">
    <reaction evidence="5 7">
        <text>AMP + ATP = 2 ADP</text>
        <dbReference type="Rhea" id="RHEA:12973"/>
        <dbReference type="ChEBI" id="CHEBI:30616"/>
        <dbReference type="ChEBI" id="CHEBI:456215"/>
        <dbReference type="ChEBI" id="CHEBI:456216"/>
        <dbReference type="EC" id="2.7.4.3"/>
    </reaction>
</comment>
<dbReference type="Pfam" id="PF00406">
    <property type="entry name" value="ADK"/>
    <property type="match status" value="1"/>
</dbReference>
<dbReference type="Gene3D" id="3.40.50.300">
    <property type="entry name" value="P-loop containing nucleotide triphosphate hydrolases"/>
    <property type="match status" value="1"/>
</dbReference>
<dbReference type="InterPro" id="IPR036193">
    <property type="entry name" value="ADK_active_lid_dom_sf"/>
</dbReference>